<feature type="coiled-coil region" evidence="1">
    <location>
        <begin position="381"/>
        <end position="429"/>
    </location>
</feature>
<evidence type="ECO:0000313" key="4">
    <source>
        <dbReference type="EMBL" id="KAJ3429929.1"/>
    </source>
</evidence>
<dbReference type="InterPro" id="IPR000014">
    <property type="entry name" value="PAS"/>
</dbReference>
<dbReference type="EMBL" id="JANTQA010000051">
    <property type="protein sequence ID" value="KAJ3429929.1"/>
    <property type="molecule type" value="Genomic_DNA"/>
</dbReference>
<evidence type="ECO:0000256" key="2">
    <source>
        <dbReference type="SAM" id="MobiDB-lite"/>
    </source>
</evidence>
<dbReference type="Gene3D" id="3.30.450.20">
    <property type="entry name" value="PAS domain"/>
    <property type="match status" value="1"/>
</dbReference>
<proteinExistence type="predicted"/>
<evidence type="ECO:0000256" key="1">
    <source>
        <dbReference type="SAM" id="Coils"/>
    </source>
</evidence>
<dbReference type="AlphaFoldDB" id="A0AAV7YKC1"/>
<evidence type="ECO:0000259" key="3">
    <source>
        <dbReference type="Pfam" id="PF13426"/>
    </source>
</evidence>
<feature type="compositionally biased region" description="Low complexity" evidence="2">
    <location>
        <begin position="145"/>
        <end position="154"/>
    </location>
</feature>
<feature type="region of interest" description="Disordered" evidence="2">
    <location>
        <begin position="175"/>
        <end position="321"/>
    </location>
</feature>
<feature type="compositionally biased region" description="Polar residues" evidence="2">
    <location>
        <begin position="237"/>
        <end position="250"/>
    </location>
</feature>
<gene>
    <name evidence="4" type="ORF">M0812_22929</name>
</gene>
<protein>
    <recommendedName>
        <fullName evidence="3">PAS domain-containing protein</fullName>
    </recommendedName>
</protein>
<name>A0AAV7YKC1_9EUKA</name>
<organism evidence="4 5">
    <name type="scientific">Anaeramoeba flamelloides</name>
    <dbReference type="NCBI Taxonomy" id="1746091"/>
    <lineage>
        <taxon>Eukaryota</taxon>
        <taxon>Metamonada</taxon>
        <taxon>Anaeramoebidae</taxon>
        <taxon>Anaeramoeba</taxon>
    </lineage>
</organism>
<feature type="compositionally biased region" description="Polar residues" evidence="2">
    <location>
        <begin position="302"/>
        <end position="313"/>
    </location>
</feature>
<dbReference type="Pfam" id="PF13426">
    <property type="entry name" value="PAS_9"/>
    <property type="match status" value="1"/>
</dbReference>
<comment type="caution">
    <text evidence="4">The sequence shown here is derived from an EMBL/GenBank/DDBJ whole genome shotgun (WGS) entry which is preliminary data.</text>
</comment>
<reference evidence="4" key="1">
    <citation type="submission" date="2022-08" db="EMBL/GenBank/DDBJ databases">
        <title>Novel sulphate-reducing endosymbionts in the free-living metamonad Anaeramoeba.</title>
        <authorList>
            <person name="Jerlstrom-Hultqvist J."/>
            <person name="Cepicka I."/>
            <person name="Gallot-Lavallee L."/>
            <person name="Salas-Leiva D."/>
            <person name="Curtis B.A."/>
            <person name="Zahonova K."/>
            <person name="Pipaliya S."/>
            <person name="Dacks J."/>
            <person name="Roger A.J."/>
        </authorList>
    </citation>
    <scope>NUCLEOTIDE SEQUENCE</scope>
    <source>
        <strain evidence="4">Busselton2</strain>
    </source>
</reference>
<feature type="compositionally biased region" description="Polar residues" evidence="2">
    <location>
        <begin position="221"/>
        <end position="230"/>
    </location>
</feature>
<feature type="region of interest" description="Disordered" evidence="2">
    <location>
        <begin position="137"/>
        <end position="158"/>
    </location>
</feature>
<feature type="compositionally biased region" description="Polar residues" evidence="2">
    <location>
        <begin position="271"/>
        <end position="289"/>
    </location>
</feature>
<feature type="compositionally biased region" description="Basic residues" evidence="2">
    <location>
        <begin position="194"/>
        <end position="220"/>
    </location>
</feature>
<feature type="compositionally biased region" description="Low complexity" evidence="2">
    <location>
        <begin position="258"/>
        <end position="269"/>
    </location>
</feature>
<keyword evidence="1" id="KW-0175">Coiled coil</keyword>
<evidence type="ECO:0000313" key="5">
    <source>
        <dbReference type="Proteomes" id="UP001146793"/>
    </source>
</evidence>
<dbReference type="Proteomes" id="UP001146793">
    <property type="component" value="Unassembled WGS sequence"/>
</dbReference>
<feature type="domain" description="PAS" evidence="3">
    <location>
        <begin position="28"/>
        <end position="128"/>
    </location>
</feature>
<accession>A0AAV7YKC1</accession>
<sequence length="460" mass="52990">MGNASLAPKKIPKSSLPSYRKMVKDSQEAILILNSKLEIKNVNKQLLQLFKYSSKKSLKKTSLNDLLCQNQPHLKKDREMIFQQMKEETLEEQGDYVVLLQNKKSDDFWGHVYITSLQLGEEGAVQIIIQQTENPMLSGFDNETETGTGTGTETLTDREIVSEIEGNYYKKKRNQKKLNNNYSDQEEKTYSHSSKTKKRWFFKRSKRKASGSKKNNKKTHNSPSVQSNSQNRRKTFSENQKNHNVGNENSKINRKKTFNTNLSTTSFNKPRTLNQGRKASPVTSYSSPEPMNLSVPKRIGGSNLSTGTNTNKLTPKKPSNIAFGDTETEELITVQVDLIKSEVRSCSNIETERLVVKTLNEIYVHFSETISQKDESIFLLSERLFLEKEDFRERYAKLEKMLQTKLNLLESIKRNKNALIDQNTQYRKQLSDINSVFSHQKNIFLEMSKLLKTENEENVD</sequence>